<organism evidence="2 3">
    <name type="scientific">Senna tora</name>
    <dbReference type="NCBI Taxonomy" id="362788"/>
    <lineage>
        <taxon>Eukaryota</taxon>
        <taxon>Viridiplantae</taxon>
        <taxon>Streptophyta</taxon>
        <taxon>Embryophyta</taxon>
        <taxon>Tracheophyta</taxon>
        <taxon>Spermatophyta</taxon>
        <taxon>Magnoliopsida</taxon>
        <taxon>eudicotyledons</taxon>
        <taxon>Gunneridae</taxon>
        <taxon>Pentapetalae</taxon>
        <taxon>rosids</taxon>
        <taxon>fabids</taxon>
        <taxon>Fabales</taxon>
        <taxon>Fabaceae</taxon>
        <taxon>Caesalpinioideae</taxon>
        <taxon>Cassia clade</taxon>
        <taxon>Senna</taxon>
    </lineage>
</organism>
<feature type="region of interest" description="Disordered" evidence="1">
    <location>
        <begin position="79"/>
        <end position="120"/>
    </location>
</feature>
<keyword evidence="3" id="KW-1185">Reference proteome</keyword>
<dbReference type="EMBL" id="JAAIUW010000008">
    <property type="protein sequence ID" value="KAF7821086.1"/>
    <property type="molecule type" value="Genomic_DNA"/>
</dbReference>
<proteinExistence type="predicted"/>
<name>A0A834TH68_9FABA</name>
<comment type="caution">
    <text evidence="2">The sequence shown here is derived from an EMBL/GenBank/DDBJ whole genome shotgun (WGS) entry which is preliminary data.</text>
</comment>
<reference evidence="2" key="1">
    <citation type="submission" date="2020-09" db="EMBL/GenBank/DDBJ databases">
        <title>Genome-Enabled Discovery of Anthraquinone Biosynthesis in Senna tora.</title>
        <authorList>
            <person name="Kang S.-H."/>
            <person name="Pandey R.P."/>
            <person name="Lee C.-M."/>
            <person name="Sim J.-S."/>
            <person name="Jeong J.-T."/>
            <person name="Choi B.-S."/>
            <person name="Jung M."/>
            <person name="Ginzburg D."/>
            <person name="Zhao K."/>
            <person name="Won S.Y."/>
            <person name="Oh T.-J."/>
            <person name="Yu Y."/>
            <person name="Kim N.-H."/>
            <person name="Lee O.R."/>
            <person name="Lee T.-H."/>
            <person name="Bashyal P."/>
            <person name="Kim T.-S."/>
            <person name="Lee W.-H."/>
            <person name="Kawkins C."/>
            <person name="Kim C.-K."/>
            <person name="Kim J.S."/>
            <person name="Ahn B.O."/>
            <person name="Rhee S.Y."/>
            <person name="Sohng J.K."/>
        </authorList>
    </citation>
    <scope>NUCLEOTIDE SEQUENCE</scope>
    <source>
        <tissue evidence="2">Leaf</tissue>
    </source>
</reference>
<sequence length="120" mass="13850">MAGFGDLNEAYQTLRRPTKTASKGYQSRRRRGHEKLLLRLKHQSRSGGLGEGELPPLQPPPLLIWSDQKWLGLMGLRSDQEQEGRVERAFGLENRHGKQRRSEEEEASERFGSGGRRRRR</sequence>
<evidence type="ECO:0000313" key="3">
    <source>
        <dbReference type="Proteomes" id="UP000634136"/>
    </source>
</evidence>
<feature type="region of interest" description="Disordered" evidence="1">
    <location>
        <begin position="1"/>
        <end position="61"/>
    </location>
</feature>
<feature type="compositionally biased region" description="Basic residues" evidence="1">
    <location>
        <begin position="26"/>
        <end position="44"/>
    </location>
</feature>
<evidence type="ECO:0000313" key="2">
    <source>
        <dbReference type="EMBL" id="KAF7821086.1"/>
    </source>
</evidence>
<dbReference type="Proteomes" id="UP000634136">
    <property type="component" value="Unassembled WGS sequence"/>
</dbReference>
<dbReference type="AlphaFoldDB" id="A0A834TH68"/>
<evidence type="ECO:0000256" key="1">
    <source>
        <dbReference type="SAM" id="MobiDB-lite"/>
    </source>
</evidence>
<protein>
    <submittedName>
        <fullName evidence="2">Uncharacterized protein</fullName>
    </submittedName>
</protein>
<feature type="compositionally biased region" description="Basic and acidic residues" evidence="1">
    <location>
        <begin position="79"/>
        <end position="103"/>
    </location>
</feature>
<gene>
    <name evidence="2" type="ORF">G2W53_026541</name>
</gene>
<accession>A0A834TH68</accession>